<keyword evidence="4 12" id="KW-0658">Purine biosynthesis</keyword>
<feature type="domain" description="Tetrahydrofolate dehydrogenase/cyclohydrolase NAD(P)-binding" evidence="14">
    <location>
        <begin position="139"/>
        <end position="279"/>
    </location>
</feature>
<protein>
    <recommendedName>
        <fullName evidence="12">Bifunctional protein FolD</fullName>
    </recommendedName>
    <domain>
        <recommendedName>
            <fullName evidence="12">Methylenetetrahydrofolate dehydrogenase</fullName>
            <ecNumber evidence="12">1.5.1.5</ecNumber>
        </recommendedName>
    </domain>
    <domain>
        <recommendedName>
            <fullName evidence="12">Methenyltetrahydrofolate cyclohydrolase</fullName>
            <ecNumber evidence="12">3.5.4.9</ecNumber>
        </recommendedName>
    </domain>
</protein>
<dbReference type="InterPro" id="IPR020631">
    <property type="entry name" value="THF_DH/CycHdrlase_NAD-bd_dom"/>
</dbReference>
<evidence type="ECO:0000259" key="13">
    <source>
        <dbReference type="Pfam" id="PF00763"/>
    </source>
</evidence>
<keyword evidence="7 12" id="KW-0560">Oxidoreductase</keyword>
<keyword evidence="6 12" id="KW-0521">NADP</keyword>
<dbReference type="InterPro" id="IPR020630">
    <property type="entry name" value="THF_DH/CycHdrlase_cat_dom"/>
</dbReference>
<dbReference type="NCBIfam" id="NF010783">
    <property type="entry name" value="PRK14186.1"/>
    <property type="match status" value="1"/>
</dbReference>
<evidence type="ECO:0000256" key="5">
    <source>
        <dbReference type="ARBA" id="ARBA00022801"/>
    </source>
</evidence>
<dbReference type="PROSITE" id="PS00767">
    <property type="entry name" value="THF_DHG_CYH_2"/>
    <property type="match status" value="1"/>
</dbReference>
<dbReference type="GO" id="GO:0035999">
    <property type="term" value="P:tetrahydrofolate interconversion"/>
    <property type="evidence" value="ECO:0007669"/>
    <property type="project" value="UniProtKB-UniRule"/>
</dbReference>
<dbReference type="GO" id="GO:0009086">
    <property type="term" value="P:methionine biosynthetic process"/>
    <property type="evidence" value="ECO:0007669"/>
    <property type="project" value="UniProtKB-KW"/>
</dbReference>
<dbReference type="AlphaFoldDB" id="A0A9D1H3U8"/>
<dbReference type="HAMAP" id="MF_01576">
    <property type="entry name" value="THF_DHG_CYH"/>
    <property type="match status" value="1"/>
</dbReference>
<dbReference type="EC" id="1.5.1.5" evidence="12"/>
<dbReference type="SUPFAM" id="SSF51735">
    <property type="entry name" value="NAD(P)-binding Rossmann-fold domains"/>
    <property type="match status" value="1"/>
</dbReference>
<gene>
    <name evidence="12 15" type="primary">folD</name>
    <name evidence="15" type="ORF">IAA60_06905</name>
</gene>
<dbReference type="GO" id="GO:0005829">
    <property type="term" value="C:cytosol"/>
    <property type="evidence" value="ECO:0007669"/>
    <property type="project" value="TreeGrafter"/>
</dbReference>
<evidence type="ECO:0000256" key="9">
    <source>
        <dbReference type="ARBA" id="ARBA00023167"/>
    </source>
</evidence>
<evidence type="ECO:0000256" key="8">
    <source>
        <dbReference type="ARBA" id="ARBA00023102"/>
    </source>
</evidence>
<dbReference type="FunFam" id="3.40.50.10860:FF:000001">
    <property type="entry name" value="Bifunctional protein FolD"/>
    <property type="match status" value="1"/>
</dbReference>
<proteinExistence type="inferred from homology"/>
<organism evidence="15 16">
    <name type="scientific">Candidatus Ornithomonoglobus intestinigallinarum</name>
    <dbReference type="NCBI Taxonomy" id="2840894"/>
    <lineage>
        <taxon>Bacteria</taxon>
        <taxon>Bacillati</taxon>
        <taxon>Bacillota</taxon>
        <taxon>Clostridia</taxon>
        <taxon>Candidatus Ornithomonoglobus</taxon>
    </lineage>
</organism>
<dbReference type="NCBIfam" id="NF008058">
    <property type="entry name" value="PRK10792.1"/>
    <property type="match status" value="1"/>
</dbReference>
<accession>A0A9D1H3U8</accession>
<keyword evidence="8 12" id="KW-0368">Histidine biosynthesis</keyword>
<comment type="similarity">
    <text evidence="12">Belongs to the tetrahydrofolate dehydrogenase/cyclohydrolase family.</text>
</comment>
<dbReference type="NCBIfam" id="NF010785">
    <property type="entry name" value="PRK14188.1"/>
    <property type="match status" value="1"/>
</dbReference>
<dbReference type="PANTHER" id="PTHR48099:SF5">
    <property type="entry name" value="C-1-TETRAHYDROFOLATE SYNTHASE, CYTOPLASMIC"/>
    <property type="match status" value="1"/>
</dbReference>
<comment type="function">
    <text evidence="12">Catalyzes the oxidation of 5,10-methylenetetrahydrofolate to 5,10-methenyltetrahydrofolate and then the hydrolysis of 5,10-methenyltetrahydrofolate to 10-formyltetrahydrofolate.</text>
</comment>
<dbReference type="InterPro" id="IPR020867">
    <property type="entry name" value="THF_DH/CycHdrlase_CS"/>
</dbReference>
<keyword evidence="2 12" id="KW-0554">One-carbon metabolism</keyword>
<evidence type="ECO:0000256" key="4">
    <source>
        <dbReference type="ARBA" id="ARBA00022755"/>
    </source>
</evidence>
<dbReference type="PANTHER" id="PTHR48099">
    <property type="entry name" value="C-1-TETRAHYDROFOLATE SYNTHASE, CYTOPLASMIC-RELATED"/>
    <property type="match status" value="1"/>
</dbReference>
<evidence type="ECO:0000313" key="15">
    <source>
        <dbReference type="EMBL" id="HIT85616.1"/>
    </source>
</evidence>
<keyword evidence="9 12" id="KW-0486">Methionine biosynthesis</keyword>
<evidence type="ECO:0000256" key="6">
    <source>
        <dbReference type="ARBA" id="ARBA00022857"/>
    </source>
</evidence>
<reference evidence="15" key="2">
    <citation type="journal article" date="2021" name="PeerJ">
        <title>Extensive microbial diversity within the chicken gut microbiome revealed by metagenomics and culture.</title>
        <authorList>
            <person name="Gilroy R."/>
            <person name="Ravi A."/>
            <person name="Getino M."/>
            <person name="Pursley I."/>
            <person name="Horton D.L."/>
            <person name="Alikhan N.F."/>
            <person name="Baker D."/>
            <person name="Gharbi K."/>
            <person name="Hall N."/>
            <person name="Watson M."/>
            <person name="Adriaenssens E.M."/>
            <person name="Foster-Nyarko E."/>
            <person name="Jarju S."/>
            <person name="Secka A."/>
            <person name="Antonio M."/>
            <person name="Oren A."/>
            <person name="Chaudhuri R.R."/>
            <person name="La Ragione R."/>
            <person name="Hildebrand F."/>
            <person name="Pallen M.J."/>
        </authorList>
    </citation>
    <scope>NUCLEOTIDE SEQUENCE</scope>
    <source>
        <strain evidence="15">CHK181-108</strain>
    </source>
</reference>
<dbReference type="GO" id="GO:0004488">
    <property type="term" value="F:methylenetetrahydrofolate dehydrogenase (NADP+) activity"/>
    <property type="evidence" value="ECO:0007669"/>
    <property type="project" value="UniProtKB-UniRule"/>
</dbReference>
<reference evidence="15" key="1">
    <citation type="submission" date="2020-10" db="EMBL/GenBank/DDBJ databases">
        <authorList>
            <person name="Gilroy R."/>
        </authorList>
    </citation>
    <scope>NUCLEOTIDE SEQUENCE</scope>
    <source>
        <strain evidence="15">CHK181-108</strain>
    </source>
</reference>
<dbReference type="GO" id="GO:0000105">
    <property type="term" value="P:L-histidine biosynthetic process"/>
    <property type="evidence" value="ECO:0007669"/>
    <property type="project" value="UniProtKB-KW"/>
</dbReference>
<evidence type="ECO:0000259" key="14">
    <source>
        <dbReference type="Pfam" id="PF02882"/>
    </source>
</evidence>
<dbReference type="EC" id="3.5.4.9" evidence="12"/>
<comment type="caution">
    <text evidence="12">Lacks conserved residue(s) required for the propagation of feature annotation.</text>
</comment>
<dbReference type="FunFam" id="3.40.50.720:FF:000094">
    <property type="entry name" value="Bifunctional protein FolD"/>
    <property type="match status" value="1"/>
</dbReference>
<comment type="catalytic activity">
    <reaction evidence="12">
        <text>(6R)-5,10-methylene-5,6,7,8-tetrahydrofolate + NADP(+) = (6R)-5,10-methenyltetrahydrofolate + NADPH</text>
        <dbReference type="Rhea" id="RHEA:22812"/>
        <dbReference type="ChEBI" id="CHEBI:15636"/>
        <dbReference type="ChEBI" id="CHEBI:57455"/>
        <dbReference type="ChEBI" id="CHEBI:57783"/>
        <dbReference type="ChEBI" id="CHEBI:58349"/>
        <dbReference type="EC" id="1.5.1.5"/>
    </reaction>
</comment>
<dbReference type="Gene3D" id="3.40.50.10860">
    <property type="entry name" value="Leucine Dehydrogenase, chain A, domain 1"/>
    <property type="match status" value="1"/>
</dbReference>
<comment type="subunit">
    <text evidence="12">Homodimer.</text>
</comment>
<comment type="caution">
    <text evidence="15">The sequence shown here is derived from an EMBL/GenBank/DDBJ whole genome shotgun (WGS) entry which is preliminary data.</text>
</comment>
<dbReference type="Pfam" id="PF02882">
    <property type="entry name" value="THF_DHG_CYH_C"/>
    <property type="match status" value="1"/>
</dbReference>
<dbReference type="Pfam" id="PF00763">
    <property type="entry name" value="THF_DHG_CYH"/>
    <property type="match status" value="1"/>
</dbReference>
<feature type="binding site" evidence="12">
    <location>
        <position position="231"/>
    </location>
    <ligand>
        <name>NADP(+)</name>
        <dbReference type="ChEBI" id="CHEBI:58349"/>
    </ligand>
</feature>
<evidence type="ECO:0000256" key="3">
    <source>
        <dbReference type="ARBA" id="ARBA00022605"/>
    </source>
</evidence>
<evidence type="ECO:0000256" key="7">
    <source>
        <dbReference type="ARBA" id="ARBA00023002"/>
    </source>
</evidence>
<dbReference type="GO" id="GO:0004477">
    <property type="term" value="F:methenyltetrahydrofolate cyclohydrolase activity"/>
    <property type="evidence" value="ECO:0007669"/>
    <property type="project" value="UniProtKB-UniRule"/>
</dbReference>
<dbReference type="InterPro" id="IPR000672">
    <property type="entry name" value="THF_DH/CycHdrlase"/>
</dbReference>
<dbReference type="EMBL" id="DVLU01000066">
    <property type="protein sequence ID" value="HIT85616.1"/>
    <property type="molecule type" value="Genomic_DNA"/>
</dbReference>
<dbReference type="Gene3D" id="3.40.50.720">
    <property type="entry name" value="NAD(P)-binding Rossmann-like Domain"/>
    <property type="match status" value="1"/>
</dbReference>
<keyword evidence="3 12" id="KW-0028">Amino-acid biosynthesis</keyword>
<feature type="domain" description="Tetrahydrofolate dehydrogenase/cyclohydrolase catalytic" evidence="13">
    <location>
        <begin position="5"/>
        <end position="120"/>
    </location>
</feature>
<dbReference type="Proteomes" id="UP000824165">
    <property type="component" value="Unassembled WGS sequence"/>
</dbReference>
<name>A0A9D1H3U8_9FIRM</name>
<comment type="pathway">
    <text evidence="1 12">One-carbon metabolism; tetrahydrofolate interconversion.</text>
</comment>
<dbReference type="GO" id="GO:0006164">
    <property type="term" value="P:purine nucleotide biosynthetic process"/>
    <property type="evidence" value="ECO:0007669"/>
    <property type="project" value="UniProtKB-KW"/>
</dbReference>
<sequence>MAKLLMGKEVSARIKLELKAETERLREHEGITPGLAVVIVGDDPASRIYVNNKKKACAECGIYSEEYALPESTTQEELLELIDRLNKKSDISGILVQLPVPEHIDETTIINAINPNKDVDAFHPVNVGKIMVGNFDFVPCTPAGVMELINESGIDVSGKECVVVGRSNIVGKPQAMLLLHKNGTVTICHSRTKDLASHTKNADILVAAVGIPKFITGDMIKPGAVVIDVGINRLENKKLCGDVDFDSAEKIAGAITPVPGGVGPMTIAMLMKNTVRAAVINRTGKQS</sequence>
<evidence type="ECO:0000256" key="1">
    <source>
        <dbReference type="ARBA" id="ARBA00004777"/>
    </source>
</evidence>
<evidence type="ECO:0000256" key="11">
    <source>
        <dbReference type="ARBA" id="ARBA00036357"/>
    </source>
</evidence>
<keyword evidence="10 12" id="KW-0511">Multifunctional enzyme</keyword>
<comment type="catalytic activity">
    <reaction evidence="11 12">
        <text>(6R)-5,10-methenyltetrahydrofolate + H2O = (6R)-10-formyltetrahydrofolate + H(+)</text>
        <dbReference type="Rhea" id="RHEA:23700"/>
        <dbReference type="ChEBI" id="CHEBI:15377"/>
        <dbReference type="ChEBI" id="CHEBI:15378"/>
        <dbReference type="ChEBI" id="CHEBI:57455"/>
        <dbReference type="ChEBI" id="CHEBI:195366"/>
        <dbReference type="EC" id="3.5.4.9"/>
    </reaction>
</comment>
<dbReference type="InterPro" id="IPR046346">
    <property type="entry name" value="Aminoacid_DH-like_N_sf"/>
</dbReference>
<keyword evidence="5 12" id="KW-0378">Hydrolase</keyword>
<evidence type="ECO:0000313" key="16">
    <source>
        <dbReference type="Proteomes" id="UP000824165"/>
    </source>
</evidence>
<evidence type="ECO:0000256" key="12">
    <source>
        <dbReference type="HAMAP-Rule" id="MF_01576"/>
    </source>
</evidence>
<feature type="binding site" evidence="12">
    <location>
        <begin position="165"/>
        <end position="167"/>
    </location>
    <ligand>
        <name>NADP(+)</name>
        <dbReference type="ChEBI" id="CHEBI:58349"/>
    </ligand>
</feature>
<evidence type="ECO:0000256" key="2">
    <source>
        <dbReference type="ARBA" id="ARBA00022563"/>
    </source>
</evidence>
<dbReference type="InterPro" id="IPR036291">
    <property type="entry name" value="NAD(P)-bd_dom_sf"/>
</dbReference>
<dbReference type="PRINTS" id="PR00085">
    <property type="entry name" value="THFDHDRGNASE"/>
</dbReference>
<dbReference type="CDD" id="cd01080">
    <property type="entry name" value="NAD_bind_m-THF_DH_Cyclohyd"/>
    <property type="match status" value="1"/>
</dbReference>
<evidence type="ECO:0000256" key="10">
    <source>
        <dbReference type="ARBA" id="ARBA00023268"/>
    </source>
</evidence>
<dbReference type="SUPFAM" id="SSF53223">
    <property type="entry name" value="Aminoacid dehydrogenase-like, N-terminal domain"/>
    <property type="match status" value="1"/>
</dbReference>